<dbReference type="Proteomes" id="UP001331936">
    <property type="component" value="Unassembled WGS sequence"/>
</dbReference>
<evidence type="ECO:0000259" key="3">
    <source>
        <dbReference type="PROSITE" id="PS50977"/>
    </source>
</evidence>
<dbReference type="Gene3D" id="1.10.10.60">
    <property type="entry name" value="Homeodomain-like"/>
    <property type="match status" value="1"/>
</dbReference>
<evidence type="ECO:0000256" key="2">
    <source>
        <dbReference type="PROSITE-ProRule" id="PRU00335"/>
    </source>
</evidence>
<protein>
    <submittedName>
        <fullName evidence="4">TetR family transcriptional regulator</fullName>
    </submittedName>
</protein>
<feature type="DNA-binding region" description="H-T-H motif" evidence="2">
    <location>
        <begin position="40"/>
        <end position="59"/>
    </location>
</feature>
<dbReference type="Gene3D" id="1.10.357.10">
    <property type="entry name" value="Tetracycline Repressor, domain 2"/>
    <property type="match status" value="1"/>
</dbReference>
<dbReference type="InterPro" id="IPR001647">
    <property type="entry name" value="HTH_TetR"/>
</dbReference>
<dbReference type="InterPro" id="IPR050109">
    <property type="entry name" value="HTH-type_TetR-like_transc_reg"/>
</dbReference>
<keyword evidence="5" id="KW-1185">Reference proteome</keyword>
<dbReference type="RefSeq" id="WP_330152846.1">
    <property type="nucleotide sequence ID" value="NZ_JAUZMZ010000083.1"/>
</dbReference>
<dbReference type="PANTHER" id="PTHR30055">
    <property type="entry name" value="HTH-TYPE TRANSCRIPTIONAL REGULATOR RUTR"/>
    <property type="match status" value="1"/>
</dbReference>
<evidence type="ECO:0000313" key="5">
    <source>
        <dbReference type="Proteomes" id="UP001331936"/>
    </source>
</evidence>
<dbReference type="SUPFAM" id="SSF48498">
    <property type="entry name" value="Tetracyclin repressor-like, C-terminal domain"/>
    <property type="match status" value="1"/>
</dbReference>
<dbReference type="InterPro" id="IPR036271">
    <property type="entry name" value="Tet_transcr_reg_TetR-rel_C_sf"/>
</dbReference>
<proteinExistence type="predicted"/>
<evidence type="ECO:0000313" key="4">
    <source>
        <dbReference type="EMBL" id="MEE2033440.1"/>
    </source>
</evidence>
<sequence>MTRSADTHRSGRRPGNSGARDEILSVAREMFATNGFDKTTIRGIAGRAAVDPALVHHYFGTKLDLFTESIALPVDPREVLAPVYAAPLDELGHALATALLGVWDSPHRDRVVAMFRAQISGDDTGLIRTFLLDVALEPLLKKIDRPAGTGRLRGELVATQMAGVMLVRYILALEPLASLPSKQFVDMIAPTLQHYLTGELPEVDDSVPHQAP</sequence>
<name>A0ABU7JTT4_9NOCA</name>
<dbReference type="PROSITE" id="PS50977">
    <property type="entry name" value="HTH_TETR_2"/>
    <property type="match status" value="1"/>
</dbReference>
<dbReference type="PRINTS" id="PR00455">
    <property type="entry name" value="HTHTETR"/>
</dbReference>
<dbReference type="InterPro" id="IPR009057">
    <property type="entry name" value="Homeodomain-like_sf"/>
</dbReference>
<dbReference type="InterPro" id="IPR041678">
    <property type="entry name" value="TetR_C_16"/>
</dbReference>
<gene>
    <name evidence="4" type="ORF">Q8814_15165</name>
</gene>
<dbReference type="PANTHER" id="PTHR30055:SF235">
    <property type="entry name" value="TRANSCRIPTIONAL REGULATORY PROTEIN"/>
    <property type="match status" value="1"/>
</dbReference>
<evidence type="ECO:0000256" key="1">
    <source>
        <dbReference type="ARBA" id="ARBA00023125"/>
    </source>
</evidence>
<dbReference type="Pfam" id="PF00440">
    <property type="entry name" value="TetR_N"/>
    <property type="match status" value="1"/>
</dbReference>
<reference evidence="4 5" key="1">
    <citation type="submission" date="2023-08" db="EMBL/GenBank/DDBJ databases">
        <authorList>
            <person name="Girao M."/>
            <person name="Carvalho M.F."/>
        </authorList>
    </citation>
    <scope>NUCLEOTIDE SEQUENCE [LARGE SCALE GENOMIC DNA]</scope>
    <source>
        <strain evidence="4 5">CC-R104</strain>
    </source>
</reference>
<accession>A0ABU7JTT4</accession>
<organism evidence="4 5">
    <name type="scientific">Rhodococcus chondri</name>
    <dbReference type="NCBI Taxonomy" id="3065941"/>
    <lineage>
        <taxon>Bacteria</taxon>
        <taxon>Bacillati</taxon>
        <taxon>Actinomycetota</taxon>
        <taxon>Actinomycetes</taxon>
        <taxon>Mycobacteriales</taxon>
        <taxon>Nocardiaceae</taxon>
        <taxon>Rhodococcus</taxon>
    </lineage>
</organism>
<dbReference type="SUPFAM" id="SSF46689">
    <property type="entry name" value="Homeodomain-like"/>
    <property type="match status" value="1"/>
</dbReference>
<keyword evidence="1 2" id="KW-0238">DNA-binding</keyword>
<feature type="domain" description="HTH tetR-type" evidence="3">
    <location>
        <begin position="17"/>
        <end position="77"/>
    </location>
</feature>
<dbReference type="EMBL" id="JAUZMZ010000083">
    <property type="protein sequence ID" value="MEE2033440.1"/>
    <property type="molecule type" value="Genomic_DNA"/>
</dbReference>
<dbReference type="Pfam" id="PF17920">
    <property type="entry name" value="TetR_C_16"/>
    <property type="match status" value="1"/>
</dbReference>
<comment type="caution">
    <text evidence="4">The sequence shown here is derived from an EMBL/GenBank/DDBJ whole genome shotgun (WGS) entry which is preliminary data.</text>
</comment>